<dbReference type="Pfam" id="PF07690">
    <property type="entry name" value="MFS_1"/>
    <property type="match status" value="1"/>
</dbReference>
<dbReference type="CDD" id="cd17478">
    <property type="entry name" value="MFS_FsR"/>
    <property type="match status" value="1"/>
</dbReference>
<dbReference type="InterPro" id="IPR011701">
    <property type="entry name" value="MFS"/>
</dbReference>
<evidence type="ECO:0000259" key="5">
    <source>
        <dbReference type="PROSITE" id="PS50850"/>
    </source>
</evidence>
<feature type="domain" description="Major facilitator superfamily (MFS) profile" evidence="5">
    <location>
        <begin position="52"/>
        <end position="433"/>
    </location>
</feature>
<dbReference type="PROSITE" id="PS50850">
    <property type="entry name" value="MFS"/>
    <property type="match status" value="1"/>
</dbReference>
<feature type="transmembrane region" description="Helical" evidence="4">
    <location>
        <begin position="178"/>
        <end position="199"/>
    </location>
</feature>
<protein>
    <submittedName>
        <fullName evidence="6">FSR family fosmidomycin resistance protein-like MFS transporter</fullName>
    </submittedName>
</protein>
<accession>A0A2V3U947</accession>
<comment type="caution">
    <text evidence="6">The sequence shown here is derived from an EMBL/GenBank/DDBJ whole genome shotgun (WGS) entry which is preliminary data.</text>
</comment>
<keyword evidence="1 4" id="KW-0812">Transmembrane</keyword>
<feature type="transmembrane region" description="Helical" evidence="4">
    <location>
        <begin position="322"/>
        <end position="341"/>
    </location>
</feature>
<name>A0A2V3U947_9HYPH</name>
<evidence type="ECO:0000256" key="2">
    <source>
        <dbReference type="ARBA" id="ARBA00022989"/>
    </source>
</evidence>
<dbReference type="Proteomes" id="UP000248021">
    <property type="component" value="Unassembled WGS sequence"/>
</dbReference>
<evidence type="ECO:0000256" key="4">
    <source>
        <dbReference type="SAM" id="Phobius"/>
    </source>
</evidence>
<feature type="transmembrane region" description="Helical" evidence="4">
    <location>
        <begin position="379"/>
        <end position="401"/>
    </location>
</feature>
<evidence type="ECO:0000256" key="3">
    <source>
        <dbReference type="ARBA" id="ARBA00023136"/>
    </source>
</evidence>
<sequence length="441" mass="47115">MLISHALQAVGCTGDHRYEEHSETGAQIMAVEADTSQNAAGGMKRSGAVIGILSAISLSHLLNDTIQSLVPAIYPVLKNEFHLDFGQIGLITLAFNLTASLLQPAVGLYTDRHPQPFSLAVGMSVTLSGVVLLSQAHSFWMIVLAVALIGTGSAIFHPESSRVARMASGGRHGFAQSFFQVGGNVGSSLGPLLAAFIVLPYGQPSLAWFSLIAVTGIIVLMRVGVWYRKERRRPKPAVSVAAGMEAVFSRGTVARAIGILIVLIFSKYFYMASMGSYYTFFIIEKFGVSVRDAQLYLFVFLGAVALGTFVGGPMGDRFGRKYVIWFSILGVVPFTLILPHVNLFWTVASSVAIGIILASAFSSILVYAQELMPGKVGTISGLFFGFAFGMGGLGAAVLGQLADLTSIRFVFNLCAFLPLLGILAAFLPDTRKKTAKVVKDQ</sequence>
<dbReference type="EMBL" id="QJJK01000004">
    <property type="protein sequence ID" value="PXW60231.1"/>
    <property type="molecule type" value="Genomic_DNA"/>
</dbReference>
<dbReference type="InterPro" id="IPR020846">
    <property type="entry name" value="MFS_dom"/>
</dbReference>
<evidence type="ECO:0000313" key="6">
    <source>
        <dbReference type="EMBL" id="PXW60231.1"/>
    </source>
</evidence>
<organism evidence="6 7">
    <name type="scientific">Chelatococcus asaccharovorans</name>
    <dbReference type="NCBI Taxonomy" id="28210"/>
    <lineage>
        <taxon>Bacteria</taxon>
        <taxon>Pseudomonadati</taxon>
        <taxon>Pseudomonadota</taxon>
        <taxon>Alphaproteobacteria</taxon>
        <taxon>Hyphomicrobiales</taxon>
        <taxon>Chelatococcaceae</taxon>
        <taxon>Chelatococcus</taxon>
    </lineage>
</organism>
<keyword evidence="7" id="KW-1185">Reference proteome</keyword>
<keyword evidence="3 4" id="KW-0472">Membrane</keyword>
<feature type="transmembrane region" description="Helical" evidence="4">
    <location>
        <begin position="85"/>
        <end position="109"/>
    </location>
</feature>
<feature type="transmembrane region" description="Helical" evidence="4">
    <location>
        <begin position="205"/>
        <end position="225"/>
    </location>
</feature>
<proteinExistence type="predicted"/>
<feature type="transmembrane region" description="Helical" evidence="4">
    <location>
        <begin position="347"/>
        <end position="367"/>
    </location>
</feature>
<feature type="transmembrane region" description="Helical" evidence="4">
    <location>
        <begin position="253"/>
        <end position="273"/>
    </location>
</feature>
<feature type="transmembrane region" description="Helical" evidence="4">
    <location>
        <begin position="139"/>
        <end position="157"/>
    </location>
</feature>
<dbReference type="PANTHER" id="PTHR43129">
    <property type="entry name" value="FOSMIDOMYCIN RESISTANCE PROTEIN"/>
    <property type="match status" value="1"/>
</dbReference>
<evidence type="ECO:0000313" key="7">
    <source>
        <dbReference type="Proteomes" id="UP000248021"/>
    </source>
</evidence>
<evidence type="ECO:0000256" key="1">
    <source>
        <dbReference type="ARBA" id="ARBA00022692"/>
    </source>
</evidence>
<feature type="transmembrane region" description="Helical" evidence="4">
    <location>
        <begin position="116"/>
        <end position="133"/>
    </location>
</feature>
<dbReference type="GO" id="GO:0022857">
    <property type="term" value="F:transmembrane transporter activity"/>
    <property type="evidence" value="ECO:0007669"/>
    <property type="project" value="InterPro"/>
</dbReference>
<gene>
    <name evidence="6" type="ORF">C7450_104283</name>
</gene>
<feature type="transmembrane region" description="Helical" evidence="4">
    <location>
        <begin position="293"/>
        <end position="310"/>
    </location>
</feature>
<dbReference type="AlphaFoldDB" id="A0A2V3U947"/>
<keyword evidence="2 4" id="KW-1133">Transmembrane helix</keyword>
<dbReference type="PANTHER" id="PTHR43129:SF1">
    <property type="entry name" value="FOSMIDOMYCIN RESISTANCE PROTEIN"/>
    <property type="match status" value="1"/>
</dbReference>
<reference evidence="6 7" key="1">
    <citation type="submission" date="2018-05" db="EMBL/GenBank/DDBJ databases">
        <title>Genomic Encyclopedia of Type Strains, Phase IV (KMG-IV): sequencing the most valuable type-strain genomes for metagenomic binning, comparative biology and taxonomic classification.</title>
        <authorList>
            <person name="Goeker M."/>
        </authorList>
    </citation>
    <scope>NUCLEOTIDE SEQUENCE [LARGE SCALE GENOMIC DNA]</scope>
    <source>
        <strain evidence="6 7">DSM 6462</strain>
    </source>
</reference>
<dbReference type="InterPro" id="IPR036259">
    <property type="entry name" value="MFS_trans_sf"/>
</dbReference>
<dbReference type="GO" id="GO:0005886">
    <property type="term" value="C:plasma membrane"/>
    <property type="evidence" value="ECO:0007669"/>
    <property type="project" value="TreeGrafter"/>
</dbReference>
<feature type="transmembrane region" description="Helical" evidence="4">
    <location>
        <begin position="407"/>
        <end position="427"/>
    </location>
</feature>
<dbReference type="SUPFAM" id="SSF103473">
    <property type="entry name" value="MFS general substrate transporter"/>
    <property type="match status" value="1"/>
</dbReference>
<dbReference type="Gene3D" id="1.20.1250.20">
    <property type="entry name" value="MFS general substrate transporter like domains"/>
    <property type="match status" value="2"/>
</dbReference>